<dbReference type="Proteomes" id="UP000077852">
    <property type="component" value="Unassembled WGS sequence"/>
</dbReference>
<feature type="domain" description="Baseplate hub protein gp44/GpP-like C-terminal" evidence="2">
    <location>
        <begin position="256"/>
        <end position="337"/>
    </location>
</feature>
<gene>
    <name evidence="4" type="ORF">A3K87_09890</name>
</gene>
<organism evidence="4 5">
    <name type="scientific">Variovorax paradoxus</name>
    <dbReference type="NCBI Taxonomy" id="34073"/>
    <lineage>
        <taxon>Bacteria</taxon>
        <taxon>Pseudomonadati</taxon>
        <taxon>Pseudomonadota</taxon>
        <taxon>Betaproteobacteria</taxon>
        <taxon>Burkholderiales</taxon>
        <taxon>Comamonadaceae</taxon>
        <taxon>Variovorax</taxon>
    </lineage>
</organism>
<feature type="domain" description="Baseplate hub protein gp44/GpP-like second" evidence="3">
    <location>
        <begin position="93"/>
        <end position="175"/>
    </location>
</feature>
<dbReference type="RefSeq" id="WP_081266657.1">
    <property type="nucleotide sequence ID" value="NZ_LVHG01000027.1"/>
</dbReference>
<dbReference type="Pfam" id="PF21683">
    <property type="entry name" value="GpP-like_1st"/>
    <property type="match status" value="1"/>
</dbReference>
<dbReference type="SUPFAM" id="SSF69279">
    <property type="entry name" value="Phage tail proteins"/>
    <property type="match status" value="2"/>
</dbReference>
<accession>A0AA91DRC7</accession>
<dbReference type="Pfam" id="PF21929">
    <property type="entry name" value="GpP_4th"/>
    <property type="match status" value="1"/>
</dbReference>
<reference evidence="4 5" key="1">
    <citation type="submission" date="2016-03" db="EMBL/GenBank/DDBJ databases">
        <title>Genome sequence of Variovorax paradoxus KB5.</title>
        <authorList>
            <person name="Jeong H."/>
            <person name="Hong C.E."/>
            <person name="Jo S.H."/>
            <person name="Park J.M."/>
        </authorList>
    </citation>
    <scope>NUCLEOTIDE SEQUENCE [LARGE SCALE GENOMIC DNA]</scope>
    <source>
        <strain evidence="4 5">KB5</strain>
    </source>
</reference>
<dbReference type="Gene3D" id="3.55.50.10">
    <property type="entry name" value="Baseplate protein-like domains"/>
    <property type="match status" value="1"/>
</dbReference>
<dbReference type="InterPro" id="IPR053981">
    <property type="entry name" value="Gp44/GpP-like_2nd"/>
</dbReference>
<protein>
    <recommendedName>
        <fullName evidence="6">Phage tail protein</fullName>
    </recommendedName>
</protein>
<evidence type="ECO:0000313" key="4">
    <source>
        <dbReference type="EMBL" id="OAK66067.1"/>
    </source>
</evidence>
<dbReference type="Gene3D" id="2.30.300.10">
    <property type="entry name" value="Baseplate protein-like domain - beta roll fold"/>
    <property type="match status" value="1"/>
</dbReference>
<evidence type="ECO:0008006" key="6">
    <source>
        <dbReference type="Google" id="ProtNLM"/>
    </source>
</evidence>
<dbReference type="Pfam" id="PF22255">
    <property type="entry name" value="Gp44-like_2nd"/>
    <property type="match status" value="1"/>
</dbReference>
<dbReference type="InterPro" id="IPR026276">
    <property type="entry name" value="Baseplate_GpP"/>
</dbReference>
<dbReference type="InterPro" id="IPR053982">
    <property type="entry name" value="Gp44/GpP-like_C"/>
</dbReference>
<dbReference type="InterPro" id="IPR023399">
    <property type="entry name" value="Baseplate-like_2-layer_sand"/>
</dbReference>
<dbReference type="Gene3D" id="3.30.1920.10">
    <property type="entry name" value="Baseplate protein-like domains - 2 layer sandwich fold"/>
    <property type="match status" value="1"/>
</dbReference>
<evidence type="ECO:0000259" key="2">
    <source>
        <dbReference type="Pfam" id="PF21929"/>
    </source>
</evidence>
<proteinExistence type="predicted"/>
<dbReference type="EMBL" id="LVHG01000027">
    <property type="protein sequence ID" value="OAK66067.1"/>
    <property type="molecule type" value="Genomic_DNA"/>
</dbReference>
<dbReference type="PIRSF" id="PIRSF004440">
    <property type="entry name" value="GpP"/>
    <property type="match status" value="1"/>
</dbReference>
<name>A0AA91DRC7_VARPD</name>
<sequence length="358" mass="39364">MSAPDDLVIKVDGREISGWEEIRVTRSVERLVSDFEVAMTERFPGISDVVVKPGQPCEILLGEDLVLTGYVDRYIPEFTPHQHTVRLSGRSKCQDVVDCSAVWPGSQLMNGTVLTIAKTLCEPFGVSVNALNDVGAVIPQTNLNVGDTPFDVLEPMARLRGLLMYDDPQGNMVLSGVGKTKAASGFKEGQNVEAAGIPYTMDQRFSDYGAFRVKMLAFGDSGNEANLITDVQDPGVLRYRPKFLVADTNDGGFDIAIQRAKWEMVRRVGRSAAVHVIADSWRDADGKLWTPNTLAPVELPSLKLDLVTWLISEVSFIRGAGGTHARLVLMHPDSFIPQPFNYQPFPNDLAKAIEESKR</sequence>
<evidence type="ECO:0000259" key="1">
    <source>
        <dbReference type="Pfam" id="PF21683"/>
    </source>
</evidence>
<comment type="caution">
    <text evidence="4">The sequence shown here is derived from an EMBL/GenBank/DDBJ whole genome shotgun (WGS) entry which is preliminary data.</text>
</comment>
<dbReference type="InterPro" id="IPR049354">
    <property type="entry name" value="GpP-like_N"/>
</dbReference>
<evidence type="ECO:0000259" key="3">
    <source>
        <dbReference type="Pfam" id="PF22255"/>
    </source>
</evidence>
<feature type="domain" description="Baseplate hub protein gp44-like N-terminal" evidence="1">
    <location>
        <begin position="7"/>
        <end position="91"/>
    </location>
</feature>
<evidence type="ECO:0000313" key="5">
    <source>
        <dbReference type="Proteomes" id="UP000077852"/>
    </source>
</evidence>
<dbReference type="AlphaFoldDB" id="A0AA91DRC7"/>